<protein>
    <submittedName>
        <fullName evidence="1">Uncharacterized protein</fullName>
    </submittedName>
</protein>
<evidence type="ECO:0000313" key="1">
    <source>
        <dbReference type="EMBL" id="AEJ93996.1"/>
    </source>
</evidence>
<organism evidence="1 2">
    <name type="scientific">Mycobacterium phage Thibault</name>
    <dbReference type="NCBI Taxonomy" id="1052673"/>
    <lineage>
        <taxon>Viruses</taxon>
        <taxon>Duplodnaviria</taxon>
        <taxon>Heunggongvirae</taxon>
        <taxon>Uroviricota</taxon>
        <taxon>Caudoviricetes</taxon>
        <taxon>Omegavirus</taxon>
        <taxon>Omegavirus thibault</taxon>
    </lineage>
</organism>
<gene>
    <name evidence="1" type="primary">71</name>
    <name evidence="1" type="ORF">THIBAULT_71</name>
</gene>
<reference evidence="1 2" key="1">
    <citation type="journal article" date="2012" name="J. Virol.">
        <title>Complete Genome Sequences of 138 Mycobacteriophages.</title>
        <authorList>
            <consortium name="the Science Education Alliance Phage Hunters Advancing Genomics and Evolutionary Science Program"/>
            <consortium name="the KwaZulu-Natal Research Institute for Tuberculosis and HIV Mycobacterial Genetics Course Students"/>
            <consortium name="the Phage Hunters Integrating Research and Education Program"/>
            <person name="Hatfull G.F."/>
        </authorList>
    </citation>
    <scope>NUCLEOTIDE SEQUENCE [LARGE SCALE GENOMIC DNA]</scope>
</reference>
<name>G1FGD6_9CAUD</name>
<dbReference type="KEGG" id="vg:18566008"/>
<sequence length="66" mass="7632">MMFTTGANWTDGKRNVVIEEEYVSRGTRAFVIRNLETDRKSRIELPGLTRKFNYVGHDPNYTPKGP</sequence>
<accession>G1FGD6</accession>
<keyword evidence="2" id="KW-1185">Reference proteome</keyword>
<dbReference type="RefSeq" id="YP_009018082.1">
    <property type="nucleotide sequence ID" value="NC_023738.1"/>
</dbReference>
<evidence type="ECO:0000313" key="2">
    <source>
        <dbReference type="Proteomes" id="UP000008391"/>
    </source>
</evidence>
<dbReference type="EMBL" id="JN201525">
    <property type="protein sequence ID" value="AEJ93996.1"/>
    <property type="molecule type" value="Genomic_DNA"/>
</dbReference>
<dbReference type="Proteomes" id="UP000008391">
    <property type="component" value="Segment"/>
</dbReference>
<dbReference type="OrthoDB" id="22706at10239"/>
<dbReference type="GeneID" id="18566008"/>
<proteinExistence type="predicted"/>